<dbReference type="GO" id="GO:0005576">
    <property type="term" value="C:extracellular region"/>
    <property type="evidence" value="ECO:0007669"/>
    <property type="project" value="UniProtKB-SubCell"/>
</dbReference>
<reference evidence="6 7" key="1">
    <citation type="journal article" date="2017" name="Genome Biol. Evol.">
        <title>Phytophthora megakarya and P. palmivora, closely related causal agents of cacao black pod rot, underwent increases in genome sizes and gene numbers by different mechanisms.</title>
        <authorList>
            <person name="Ali S.S."/>
            <person name="Shao J."/>
            <person name="Lary D.J."/>
            <person name="Kronmiller B."/>
            <person name="Shen D."/>
            <person name="Strem M.D."/>
            <person name="Amoako-Attah I."/>
            <person name="Akrofi A.Y."/>
            <person name="Begoude B.A."/>
            <person name="Ten Hoopen G.M."/>
            <person name="Coulibaly K."/>
            <person name="Kebe B.I."/>
            <person name="Melnick R.L."/>
            <person name="Guiltinan M.J."/>
            <person name="Tyler B.M."/>
            <person name="Meinhardt L.W."/>
            <person name="Bailey B.A."/>
        </authorList>
    </citation>
    <scope>NUCLEOTIDE SEQUENCE [LARGE SCALE GENOMIC DNA]</scope>
    <source>
        <strain evidence="7">sbr112.9</strain>
    </source>
</reference>
<dbReference type="EMBL" id="NCKW01016235">
    <property type="protein sequence ID" value="POM61164.1"/>
    <property type="molecule type" value="Genomic_DNA"/>
</dbReference>
<sequence length="294" mass="34084">MRLSSILLAAGVLTLFASGNALPTVTVAESTEVSNMAAVDTGLSTVRLNNGDGKRFLREEVNDDDEERLSGANMFKAEKIEQAIGDASYAKTLFRRWKRNGVDSDGAFKKLREMHKLETDDKVYKLYLNYLAWLEKHHPLGQDLGMKNMFDEAKISKAAKDPTYANNLFGRWKRNNFDMIKVRDQFKAMRITSENPLYNVYTRYAAWLRIHHPKEGTKKLTSYEFLFDRTRIDRTLVDETFANNLFAKWKASGFDSDGVFKKFQDMGVKYDDDLYKVYKNYYAWLEKYHPLPPL</sequence>
<keyword evidence="4 5" id="KW-0732">Signal</keyword>
<evidence type="ECO:0000313" key="7">
    <source>
        <dbReference type="Proteomes" id="UP000237271"/>
    </source>
</evidence>
<keyword evidence="3 5" id="KW-0964">Secreted</keyword>
<evidence type="ECO:0000256" key="1">
    <source>
        <dbReference type="ARBA" id="ARBA00004613"/>
    </source>
</evidence>
<comment type="caution">
    <text evidence="6">The sequence shown here is derived from an EMBL/GenBank/DDBJ whole genome shotgun (WGS) entry which is preliminary data.</text>
</comment>
<evidence type="ECO:0000256" key="3">
    <source>
        <dbReference type="ARBA" id="ARBA00022525"/>
    </source>
</evidence>
<evidence type="ECO:0000313" key="6">
    <source>
        <dbReference type="EMBL" id="POM61164.1"/>
    </source>
</evidence>
<evidence type="ECO:0000256" key="2">
    <source>
        <dbReference type="ARBA" id="ARBA00010400"/>
    </source>
</evidence>
<name>A0A2P4X6H7_9STRA</name>
<dbReference type="InterPro" id="IPR031825">
    <property type="entry name" value="RXLR"/>
</dbReference>
<feature type="signal peptide" evidence="5">
    <location>
        <begin position="1"/>
        <end position="21"/>
    </location>
</feature>
<comment type="subcellular location">
    <subcellularLocation>
        <location evidence="1 5">Secreted</location>
    </subcellularLocation>
</comment>
<comment type="function">
    <text evidence="5">Effector that suppresses plant defense responses during pathogen infection.</text>
</comment>
<gene>
    <name evidence="6" type="ORF">PHPALM_29860</name>
</gene>
<feature type="chain" id="PRO_5028522377" description="RxLR effector protein" evidence="5">
    <location>
        <begin position="22"/>
        <end position="294"/>
    </location>
</feature>
<evidence type="ECO:0000256" key="5">
    <source>
        <dbReference type="RuleBase" id="RU367124"/>
    </source>
</evidence>
<protein>
    <recommendedName>
        <fullName evidence="5">RxLR effector protein</fullName>
    </recommendedName>
</protein>
<comment type="similarity">
    <text evidence="2 5">Belongs to the RxLR effector family.</text>
</comment>
<comment type="domain">
    <text evidence="5">The RxLR-dEER motif acts to carry the protein into the host cell cytoplasm through binding to cell surface phosphatidylinositol-3-phosphate.</text>
</comment>
<evidence type="ECO:0000256" key="4">
    <source>
        <dbReference type="ARBA" id="ARBA00022729"/>
    </source>
</evidence>
<keyword evidence="7" id="KW-1185">Reference proteome</keyword>
<dbReference type="AlphaFoldDB" id="A0A2P4X6H7"/>
<organism evidence="6 7">
    <name type="scientific">Phytophthora palmivora</name>
    <dbReference type="NCBI Taxonomy" id="4796"/>
    <lineage>
        <taxon>Eukaryota</taxon>
        <taxon>Sar</taxon>
        <taxon>Stramenopiles</taxon>
        <taxon>Oomycota</taxon>
        <taxon>Peronosporomycetes</taxon>
        <taxon>Peronosporales</taxon>
        <taxon>Peronosporaceae</taxon>
        <taxon>Phytophthora</taxon>
    </lineage>
</organism>
<accession>A0A2P4X6H7</accession>
<dbReference type="OrthoDB" id="94805at2759"/>
<proteinExistence type="inferred from homology"/>
<dbReference type="Pfam" id="PF16810">
    <property type="entry name" value="RXLR"/>
    <property type="match status" value="1"/>
</dbReference>
<dbReference type="Proteomes" id="UP000237271">
    <property type="component" value="Unassembled WGS sequence"/>
</dbReference>